<dbReference type="GO" id="GO:0003677">
    <property type="term" value="F:DNA binding"/>
    <property type="evidence" value="ECO:0007669"/>
    <property type="project" value="UniProtKB-KW"/>
</dbReference>
<reference evidence="2 3" key="1">
    <citation type="submission" date="2021-03" db="EMBL/GenBank/DDBJ databases">
        <title>Genomic Encyclopedia of Type Strains, Phase IV (KMG-IV): sequencing the most valuable type-strain genomes for metagenomic binning, comparative biology and taxonomic classification.</title>
        <authorList>
            <person name="Goeker M."/>
        </authorList>
    </citation>
    <scope>NUCLEOTIDE SEQUENCE [LARGE SCALE GENOMIC DNA]</scope>
    <source>
        <strain evidence="2 3">DSM 28783</strain>
    </source>
</reference>
<dbReference type="Pfam" id="PF01614">
    <property type="entry name" value="IclR_C"/>
    <property type="match status" value="1"/>
</dbReference>
<keyword evidence="2" id="KW-0238">DNA-binding</keyword>
<dbReference type="EMBL" id="JAGGLM010000052">
    <property type="protein sequence ID" value="MBP2034215.1"/>
    <property type="molecule type" value="Genomic_DNA"/>
</dbReference>
<dbReference type="PANTHER" id="PTHR30136:SF7">
    <property type="entry name" value="HTH-TYPE TRANSCRIPTIONAL REGULATOR KDGR-RELATED"/>
    <property type="match status" value="1"/>
</dbReference>
<feature type="non-terminal residue" evidence="2">
    <location>
        <position position="1"/>
    </location>
</feature>
<protein>
    <submittedName>
        <fullName evidence="2">DNA-binding IclR family transcriptional regulator</fullName>
    </submittedName>
</protein>
<dbReference type="RefSeq" id="WP_209703442.1">
    <property type="nucleotide sequence ID" value="NZ_JAGGLM010000052.1"/>
</dbReference>
<name>A0ABS4KVZ9_9CLOT</name>
<dbReference type="SUPFAM" id="SSF55781">
    <property type="entry name" value="GAF domain-like"/>
    <property type="match status" value="1"/>
</dbReference>
<sequence>KIQEFYKKFELVKLTENTITDKNELEEQLKEIKKIGYSFEKEETELGLVCVAAPIKQYNGEVIASVTVSAPSNRMTDDKISDIGCELVNVCNEISSKI</sequence>
<dbReference type="InterPro" id="IPR014757">
    <property type="entry name" value="Tscrpt_reg_IclR_C"/>
</dbReference>
<feature type="domain" description="IclR-ED" evidence="1">
    <location>
        <begin position="1"/>
        <end position="98"/>
    </location>
</feature>
<proteinExistence type="predicted"/>
<dbReference type="PANTHER" id="PTHR30136">
    <property type="entry name" value="HELIX-TURN-HELIX TRANSCRIPTIONAL REGULATOR, ICLR FAMILY"/>
    <property type="match status" value="1"/>
</dbReference>
<dbReference type="InterPro" id="IPR050707">
    <property type="entry name" value="HTH_MetabolicPath_Reg"/>
</dbReference>
<organism evidence="2 3">
    <name type="scientific">Clostridium algifaecis</name>
    <dbReference type="NCBI Taxonomy" id="1472040"/>
    <lineage>
        <taxon>Bacteria</taxon>
        <taxon>Bacillati</taxon>
        <taxon>Bacillota</taxon>
        <taxon>Clostridia</taxon>
        <taxon>Eubacteriales</taxon>
        <taxon>Clostridiaceae</taxon>
        <taxon>Clostridium</taxon>
    </lineage>
</organism>
<dbReference type="InterPro" id="IPR029016">
    <property type="entry name" value="GAF-like_dom_sf"/>
</dbReference>
<comment type="caution">
    <text evidence="2">The sequence shown here is derived from an EMBL/GenBank/DDBJ whole genome shotgun (WGS) entry which is preliminary data.</text>
</comment>
<keyword evidence="3" id="KW-1185">Reference proteome</keyword>
<evidence type="ECO:0000313" key="3">
    <source>
        <dbReference type="Proteomes" id="UP001519307"/>
    </source>
</evidence>
<dbReference type="Proteomes" id="UP001519307">
    <property type="component" value="Unassembled WGS sequence"/>
</dbReference>
<gene>
    <name evidence="2" type="ORF">J2Z42_002954</name>
</gene>
<evidence type="ECO:0000259" key="1">
    <source>
        <dbReference type="PROSITE" id="PS51078"/>
    </source>
</evidence>
<dbReference type="Gene3D" id="3.30.450.40">
    <property type="match status" value="1"/>
</dbReference>
<accession>A0ABS4KVZ9</accession>
<evidence type="ECO:0000313" key="2">
    <source>
        <dbReference type="EMBL" id="MBP2034215.1"/>
    </source>
</evidence>
<dbReference type="PROSITE" id="PS51078">
    <property type="entry name" value="ICLR_ED"/>
    <property type="match status" value="1"/>
</dbReference>